<evidence type="ECO:0000313" key="1">
    <source>
        <dbReference type="EMBL" id="CAA3016993.1"/>
    </source>
</evidence>
<dbReference type="Proteomes" id="UP000594638">
    <property type="component" value="Unassembled WGS sequence"/>
</dbReference>
<accession>A0A8S0UFQ0</accession>
<feature type="non-terminal residue" evidence="1">
    <location>
        <position position="80"/>
    </location>
</feature>
<feature type="non-terminal residue" evidence="1">
    <location>
        <position position="1"/>
    </location>
</feature>
<comment type="caution">
    <text evidence="1">The sequence shown here is derived from an EMBL/GenBank/DDBJ whole genome shotgun (WGS) entry which is preliminary data.</text>
</comment>
<gene>
    <name evidence="1" type="ORF">OLEA9_A110485</name>
</gene>
<dbReference type="Gramene" id="OE9A110485T1">
    <property type="protein sequence ID" value="OE9A110485C1"/>
    <property type="gene ID" value="OE9A110485"/>
</dbReference>
<dbReference type="EMBL" id="CACTIH010007665">
    <property type="protein sequence ID" value="CAA3016993.1"/>
    <property type="molecule type" value="Genomic_DNA"/>
</dbReference>
<organism evidence="1 2">
    <name type="scientific">Olea europaea subsp. europaea</name>
    <dbReference type="NCBI Taxonomy" id="158383"/>
    <lineage>
        <taxon>Eukaryota</taxon>
        <taxon>Viridiplantae</taxon>
        <taxon>Streptophyta</taxon>
        <taxon>Embryophyta</taxon>
        <taxon>Tracheophyta</taxon>
        <taxon>Spermatophyta</taxon>
        <taxon>Magnoliopsida</taxon>
        <taxon>eudicotyledons</taxon>
        <taxon>Gunneridae</taxon>
        <taxon>Pentapetalae</taxon>
        <taxon>asterids</taxon>
        <taxon>lamiids</taxon>
        <taxon>Lamiales</taxon>
        <taxon>Oleaceae</taxon>
        <taxon>Oleeae</taxon>
        <taxon>Olea</taxon>
    </lineage>
</organism>
<name>A0A8S0UFQ0_OLEEU</name>
<keyword evidence="2" id="KW-1185">Reference proteome</keyword>
<proteinExistence type="predicted"/>
<dbReference type="AlphaFoldDB" id="A0A8S0UFQ0"/>
<reference evidence="1 2" key="1">
    <citation type="submission" date="2019-12" db="EMBL/GenBank/DDBJ databases">
        <authorList>
            <person name="Alioto T."/>
            <person name="Alioto T."/>
            <person name="Gomez Garrido J."/>
        </authorList>
    </citation>
    <scope>NUCLEOTIDE SEQUENCE [LARGE SCALE GENOMIC DNA]</scope>
</reference>
<protein>
    <submittedName>
        <fullName evidence="1">Uncharacterized protein</fullName>
    </submittedName>
</protein>
<sequence length="80" mass="9267">TQFSLTKKRLLQLPKTFCSVLPCVAEVDVIIERRVFAGFIQRCKSWEEFLQCLFNLEATINYPNYKLHKNNGIEDGGTNQ</sequence>
<evidence type="ECO:0000313" key="2">
    <source>
        <dbReference type="Proteomes" id="UP000594638"/>
    </source>
</evidence>